<reference evidence="3 4" key="1">
    <citation type="submission" date="2016-08" db="EMBL/GenBank/DDBJ databases">
        <authorList>
            <consortium name="Lentinula edodes genome sequencing consortium"/>
            <person name="Sakamoto Y."/>
            <person name="Nakade K."/>
            <person name="Sato S."/>
            <person name="Yoshida Y."/>
            <person name="Miyazaki K."/>
            <person name="Natsume S."/>
            <person name="Konno N."/>
        </authorList>
    </citation>
    <scope>NUCLEOTIDE SEQUENCE [LARGE SCALE GENOMIC DNA]</scope>
    <source>
        <strain evidence="3 4">NBRC 111202</strain>
    </source>
</reference>
<feature type="domain" description="Casein kinase substrate phosphoprotein PP28" evidence="2">
    <location>
        <begin position="115"/>
        <end position="189"/>
    </location>
</feature>
<feature type="compositionally biased region" description="Basic and acidic residues" evidence="1">
    <location>
        <begin position="178"/>
        <end position="199"/>
    </location>
</feature>
<feature type="compositionally biased region" description="Basic and acidic residues" evidence="1">
    <location>
        <begin position="33"/>
        <end position="43"/>
    </location>
</feature>
<name>A0A1Q3E0G1_LENED</name>
<feature type="region of interest" description="Disordered" evidence="1">
    <location>
        <begin position="178"/>
        <end position="206"/>
    </location>
</feature>
<feature type="compositionally biased region" description="Acidic residues" evidence="1">
    <location>
        <begin position="46"/>
        <end position="69"/>
    </location>
</feature>
<protein>
    <submittedName>
        <fullName evidence="3">Pdgfa associated protein 1</fullName>
    </submittedName>
</protein>
<accession>A0A1Q3E0G1</accession>
<dbReference type="EMBL" id="BDGU01000036">
    <property type="protein sequence ID" value="GAW00732.1"/>
    <property type="molecule type" value="Genomic_DNA"/>
</dbReference>
<dbReference type="Pfam" id="PF10252">
    <property type="entry name" value="PP28"/>
    <property type="match status" value="1"/>
</dbReference>
<organism evidence="3 4">
    <name type="scientific">Lentinula edodes</name>
    <name type="common">Shiitake mushroom</name>
    <name type="synonym">Lentinus edodes</name>
    <dbReference type="NCBI Taxonomy" id="5353"/>
    <lineage>
        <taxon>Eukaryota</taxon>
        <taxon>Fungi</taxon>
        <taxon>Dikarya</taxon>
        <taxon>Basidiomycota</taxon>
        <taxon>Agaricomycotina</taxon>
        <taxon>Agaricomycetes</taxon>
        <taxon>Agaricomycetidae</taxon>
        <taxon>Agaricales</taxon>
        <taxon>Marasmiineae</taxon>
        <taxon>Omphalotaceae</taxon>
        <taxon>Lentinula</taxon>
    </lineage>
</organism>
<dbReference type="InterPro" id="IPR039876">
    <property type="entry name" value="HAP28"/>
</dbReference>
<evidence type="ECO:0000259" key="2">
    <source>
        <dbReference type="Pfam" id="PF10252"/>
    </source>
</evidence>
<gene>
    <name evidence="3" type="ORF">LENED_002279</name>
</gene>
<dbReference type="InterPro" id="IPR019380">
    <property type="entry name" value="Casein_kinase_sb_PP28"/>
</dbReference>
<proteinExistence type="predicted"/>
<reference evidence="3 4" key="2">
    <citation type="submission" date="2017-02" db="EMBL/GenBank/DDBJ databases">
        <title>A genome survey and senescence transcriptome analysis in Lentinula edodes.</title>
        <authorList>
            <person name="Sakamoto Y."/>
            <person name="Nakade K."/>
            <person name="Sato S."/>
            <person name="Yoshida Y."/>
            <person name="Miyazaki K."/>
            <person name="Natsume S."/>
            <person name="Konno N."/>
        </authorList>
    </citation>
    <scope>NUCLEOTIDE SEQUENCE [LARGE SCALE GENOMIC DNA]</scope>
    <source>
        <strain evidence="3 4">NBRC 111202</strain>
    </source>
</reference>
<feature type="compositionally biased region" description="Acidic residues" evidence="1">
    <location>
        <begin position="103"/>
        <end position="112"/>
    </location>
</feature>
<feature type="compositionally biased region" description="Basic and acidic residues" evidence="1">
    <location>
        <begin position="70"/>
        <end position="93"/>
    </location>
</feature>
<dbReference type="Proteomes" id="UP000188533">
    <property type="component" value="Unassembled WGS sequence"/>
</dbReference>
<keyword evidence="4" id="KW-1185">Reference proteome</keyword>
<dbReference type="PANTHER" id="PTHR22055">
    <property type="entry name" value="28 KDA HEAT- AND ACID-STABLE PHOSPHOPROTEIN PDGF-ASSOCIATED PROTEIN"/>
    <property type="match status" value="1"/>
</dbReference>
<evidence type="ECO:0000256" key="1">
    <source>
        <dbReference type="SAM" id="MobiDB-lite"/>
    </source>
</evidence>
<sequence>MVRGTGKFKTKRGGGRQFRQEMVNFALNHFRLSLKDSRRKDADGSGSDEEEEEEESEEESEEEEEEAEEADKSELSRAERKELKKKQAAEKMKQKQKQAGGGGDDDSDDDSDLINPNHVKSKMNISDLSAPRELSRKEREAKEKKEAQDKYWKLHVAGKTDQAKADLSRLAKIRADREAAAEKRKAEAEAKKSELEAKQKASRNKSTSVYHIRGSLSWQVSSLKPMLINPGRIRRDPRHLTVVPRSAQGNIRAQTSFTSAGHLLIV</sequence>
<feature type="region of interest" description="Disordered" evidence="1">
    <location>
        <begin position="29"/>
        <end position="148"/>
    </location>
</feature>
<evidence type="ECO:0000313" key="4">
    <source>
        <dbReference type="Proteomes" id="UP000188533"/>
    </source>
</evidence>
<evidence type="ECO:0000313" key="3">
    <source>
        <dbReference type="EMBL" id="GAW00732.1"/>
    </source>
</evidence>
<feature type="compositionally biased region" description="Basic and acidic residues" evidence="1">
    <location>
        <begin position="133"/>
        <end position="148"/>
    </location>
</feature>
<dbReference type="AlphaFoldDB" id="A0A1Q3E0G1"/>
<comment type="caution">
    <text evidence="3">The sequence shown here is derived from an EMBL/GenBank/DDBJ whole genome shotgun (WGS) entry which is preliminary data.</text>
</comment>